<feature type="domain" description="SLH" evidence="2">
    <location>
        <begin position="752"/>
        <end position="810"/>
    </location>
</feature>
<reference evidence="3 4" key="1">
    <citation type="submission" date="2017-08" db="EMBL/GenBank/DDBJ databases">
        <title>Substantial Increase in Enzyme Production by Combined Drug-Resistance Mutations in Paenibacillus agaridevorans.</title>
        <authorList>
            <person name="Tanaka Y."/>
            <person name="Funane K."/>
            <person name="Hosaka T."/>
            <person name="Shiwa Y."/>
            <person name="Fujita N."/>
            <person name="Miyazaki T."/>
            <person name="Yoshikawa H."/>
            <person name="Murakami K."/>
            <person name="Kasahara K."/>
            <person name="Inaoka T."/>
            <person name="Hiraga Y."/>
            <person name="Ochi K."/>
        </authorList>
    </citation>
    <scope>NUCLEOTIDE SEQUENCE [LARGE SCALE GENOMIC DNA]</scope>
    <source>
        <strain evidence="3 4">T-3040</strain>
    </source>
</reference>
<dbReference type="InterPro" id="IPR013378">
    <property type="entry name" value="InlB-like_B-rpt"/>
</dbReference>
<evidence type="ECO:0000256" key="1">
    <source>
        <dbReference type="ARBA" id="ARBA00004196"/>
    </source>
</evidence>
<dbReference type="Pfam" id="PF09479">
    <property type="entry name" value="Flg_new"/>
    <property type="match status" value="1"/>
</dbReference>
<dbReference type="Gene3D" id="2.60.40.4270">
    <property type="entry name" value="Listeria-Bacteroides repeat domain"/>
    <property type="match status" value="1"/>
</dbReference>
<name>A0A2R5ELT3_9BACL</name>
<dbReference type="EMBL" id="BDQX01000075">
    <property type="protein sequence ID" value="GBG07055.1"/>
    <property type="molecule type" value="Genomic_DNA"/>
</dbReference>
<dbReference type="InterPro" id="IPR025883">
    <property type="entry name" value="Cadherin-like_domain"/>
</dbReference>
<dbReference type="PANTHER" id="PTHR43308:SF5">
    <property type="entry name" value="S-LAYER PROTEIN _ PEPTIDOGLYCAN ENDO-BETA-N-ACETYLGLUCOSAMINIDASE"/>
    <property type="match status" value="1"/>
</dbReference>
<dbReference type="InterPro" id="IPR011493">
    <property type="entry name" value="GLUG"/>
</dbReference>
<dbReference type="Proteomes" id="UP000245202">
    <property type="component" value="Unassembled WGS sequence"/>
</dbReference>
<dbReference type="InterPro" id="IPR042229">
    <property type="entry name" value="Listeria/Bacterioides_rpt_sf"/>
</dbReference>
<feature type="domain" description="SLH" evidence="2">
    <location>
        <begin position="625"/>
        <end position="687"/>
    </location>
</feature>
<organism evidence="3 4">
    <name type="scientific">Paenibacillus agaridevorans</name>
    <dbReference type="NCBI Taxonomy" id="171404"/>
    <lineage>
        <taxon>Bacteria</taxon>
        <taxon>Bacillati</taxon>
        <taxon>Bacillota</taxon>
        <taxon>Bacilli</taxon>
        <taxon>Bacillales</taxon>
        <taxon>Paenibacillaceae</taxon>
        <taxon>Paenibacillus</taxon>
    </lineage>
</organism>
<gene>
    <name evidence="3" type="ORF">PAT3040_01603</name>
</gene>
<dbReference type="Pfam" id="PF00395">
    <property type="entry name" value="SLH"/>
    <property type="match status" value="3"/>
</dbReference>
<accession>A0A2R5ELT3</accession>
<evidence type="ECO:0000313" key="3">
    <source>
        <dbReference type="EMBL" id="GBG07055.1"/>
    </source>
</evidence>
<comment type="caution">
    <text evidence="3">The sequence shown here is derived from an EMBL/GenBank/DDBJ whole genome shotgun (WGS) entry which is preliminary data.</text>
</comment>
<dbReference type="AlphaFoldDB" id="A0A2R5ELT3"/>
<protein>
    <recommendedName>
        <fullName evidence="2">SLH domain-containing protein</fullName>
    </recommendedName>
</protein>
<evidence type="ECO:0000313" key="4">
    <source>
        <dbReference type="Proteomes" id="UP000245202"/>
    </source>
</evidence>
<sequence>MLGAYPGLIAKGGTAHAAPEDFAGGVGTSEDPFRIASAEQLGGIKNHLTSHFVLVNDINMYGYSGWVPIGDTSLPFTGKLDGQNFEISNFMFDRRTMDAPAGFFGVIGTNGHIRNLNFKDVLVVALDETGILAGRAVGAVIDRVGIAGNVTGEDMVGGLVGSLSGGSIVTNSYASGMVTSRGQTSPGVGAGGLIGSSSASSIIDSHASSHVEGKREVGGLVGTNKDNGTITNSHASGDVIGQNDVGGLAGISHNGADISGSSATGNVTGLSDVGGLIGELENAELSISYAVGNVAGCNDVGGLIGDNDARIINSYATGNVTGLSDEASCGNYSDSIGGLVGDNKDGTIENTFAIGRVTGSAYIGGLTGINDNGGIIHSYYDMETSGLSDTNGEGLTSEEMKDRLNYTGFDFATVWGIDAPHHSGYPYLSAIQTFVTYAGNGTDHGSEQYRSHSYSNGSQVKILERSNDWTKSGFLFQSWNTAADGSGDTYRVQDTVTLIDNMVLYAVWKRPDVPYVPQLSDNANLSRLTVKSGEEELALTPTFAANTTNYQTETTANEVTIEAIPFDANASVAINKANLVGGKTIALLEGINEFEIAVRAESGTVKTYKLSIQRLPEIDELPPEVPACTFRDIKGHWAESHICEALQIGIVEGPSETTFQPQKYITRVEFAAMLLRTLEIDSAPAGSELTFIDRDQIPAWATDLISTAQENGILQGYPDQTLRPMQRVSRSEMVVMMARALKWDLEAGYTSFADDADIPAWAKGYVLGAVERELVTGRDGNRFSSMQPATRAEATTLLLRLWHDLATDAN</sequence>
<dbReference type="PANTHER" id="PTHR43308">
    <property type="entry name" value="OUTER MEMBRANE PROTEIN ALPHA-RELATED"/>
    <property type="match status" value="1"/>
</dbReference>
<dbReference type="Pfam" id="PF07581">
    <property type="entry name" value="Glug"/>
    <property type="match status" value="4"/>
</dbReference>
<dbReference type="PROSITE" id="PS51272">
    <property type="entry name" value="SLH"/>
    <property type="match status" value="3"/>
</dbReference>
<evidence type="ECO:0000259" key="2">
    <source>
        <dbReference type="PROSITE" id="PS51272"/>
    </source>
</evidence>
<dbReference type="InterPro" id="IPR051465">
    <property type="entry name" value="Cell_Envelope_Struct_Comp"/>
</dbReference>
<proteinExistence type="predicted"/>
<keyword evidence="4" id="KW-1185">Reference proteome</keyword>
<dbReference type="InterPro" id="IPR001119">
    <property type="entry name" value="SLH_dom"/>
</dbReference>
<comment type="subcellular location">
    <subcellularLocation>
        <location evidence="1">Cell envelope</location>
    </subcellularLocation>
</comment>
<dbReference type="Pfam" id="PF12733">
    <property type="entry name" value="Cadherin-like"/>
    <property type="match status" value="1"/>
</dbReference>
<feature type="domain" description="SLH" evidence="2">
    <location>
        <begin position="688"/>
        <end position="751"/>
    </location>
</feature>
<dbReference type="Gene3D" id="2.160.20.110">
    <property type="match status" value="2"/>
</dbReference>
<dbReference type="GO" id="GO:0030313">
    <property type="term" value="C:cell envelope"/>
    <property type="evidence" value="ECO:0007669"/>
    <property type="project" value="UniProtKB-SubCell"/>
</dbReference>